<protein>
    <submittedName>
        <fullName evidence="1">Glycosyltransferase family 4 protein</fullName>
    </submittedName>
</protein>
<dbReference type="Gene3D" id="3.40.50.2000">
    <property type="entry name" value="Glycogen Phosphorylase B"/>
    <property type="match status" value="1"/>
</dbReference>
<dbReference type="Proteomes" id="UP001056336">
    <property type="component" value="Chromosome"/>
</dbReference>
<dbReference type="PANTHER" id="PTHR12526">
    <property type="entry name" value="GLYCOSYLTRANSFERASE"/>
    <property type="match status" value="1"/>
</dbReference>
<dbReference type="EMBL" id="CP097332">
    <property type="protein sequence ID" value="UQX87560.1"/>
    <property type="molecule type" value="Genomic_DNA"/>
</dbReference>
<evidence type="ECO:0000313" key="1">
    <source>
        <dbReference type="EMBL" id="UQX87560.1"/>
    </source>
</evidence>
<dbReference type="Pfam" id="PF13692">
    <property type="entry name" value="Glyco_trans_1_4"/>
    <property type="match status" value="1"/>
</dbReference>
<dbReference type="PANTHER" id="PTHR12526:SF635">
    <property type="entry name" value="GLYCOSYL TRANSFERASE GROUP 1"/>
    <property type="match status" value="1"/>
</dbReference>
<keyword evidence="2" id="KW-1185">Reference proteome</keyword>
<reference evidence="1" key="2">
    <citation type="submission" date="2022-05" db="EMBL/GenBank/DDBJ databases">
        <authorList>
            <person name="Kim J.-S."/>
            <person name="Lee K."/>
            <person name="Suh M."/>
            <person name="Eom M."/>
            <person name="Kim J.-S."/>
            <person name="Kim D.-S."/>
            <person name="Ko S.-H."/>
            <person name="Shin Y."/>
            <person name="Lee J.-S."/>
        </authorList>
    </citation>
    <scope>NUCLEOTIDE SEQUENCE</scope>
    <source>
        <strain evidence="1">N237</strain>
    </source>
</reference>
<sequence>MPTRRRIAVITPDVLAGQMAGPAIRAVNIAEQLSLDHDVTLISTLRCEISRPGYRCLFAGWDELRAAVADAEIVVLQGFVSFHASWLLRTDKILVMDLYDPIHLEQLEQLSGQPLVQRRATADLTTQVLNAQLVRGDFFLCASEVQRNLWLGQLAAVGRLNPDNYLADPSLRSLIAICPFGVDPQPPARSGPGIRSVVDGIGPQDKVLLWAGGVYNWFDPVTLIRAVDLVRAEHEDFRLFFLGMKHPNPNVPAMKAAWDTRQLSESLGLTGKHVFFNEGWVPYDERANYLLDADAGVSTHLSHLETIFSFRTRILDYFWAGLPIVSTGGDSLGDLVGANGLGVTVAEGDVAGLAEAITRVLYDEDFARACRVAVERERERFAWPTALAPLVDFCADAHRAADSSIDPRRMARHLLPPRNPAEADLRRFSALVREGGISLLGKRIVSRTRRVAGRLSKARRTGGESA</sequence>
<name>A0ABY4QVF2_9ACTN</name>
<dbReference type="CDD" id="cd03801">
    <property type="entry name" value="GT4_PimA-like"/>
    <property type="match status" value="1"/>
</dbReference>
<organism evidence="1 2">
    <name type="scientific">Jatrophihabitans telluris</name>
    <dbReference type="NCBI Taxonomy" id="2038343"/>
    <lineage>
        <taxon>Bacteria</taxon>
        <taxon>Bacillati</taxon>
        <taxon>Actinomycetota</taxon>
        <taxon>Actinomycetes</taxon>
        <taxon>Jatrophihabitantales</taxon>
        <taxon>Jatrophihabitantaceae</taxon>
        <taxon>Jatrophihabitans</taxon>
    </lineage>
</organism>
<proteinExistence type="predicted"/>
<evidence type="ECO:0000313" key="2">
    <source>
        <dbReference type="Proteomes" id="UP001056336"/>
    </source>
</evidence>
<reference evidence="1" key="1">
    <citation type="journal article" date="2018" name="Int. J. Syst. Evol. Microbiol.">
        <title>Jatrophihabitans telluris sp. nov., isolated from sediment soil of lava forest wetlands and the emended description of the genus Jatrophihabitans.</title>
        <authorList>
            <person name="Lee K.C."/>
            <person name="Suh M.K."/>
            <person name="Eom M.K."/>
            <person name="Kim K.K."/>
            <person name="Kim J.S."/>
            <person name="Kim D.S."/>
            <person name="Ko S.H."/>
            <person name="Shin Y.K."/>
            <person name="Lee J.S."/>
        </authorList>
    </citation>
    <scope>NUCLEOTIDE SEQUENCE</scope>
    <source>
        <strain evidence="1">N237</strain>
    </source>
</reference>
<dbReference type="SUPFAM" id="SSF53756">
    <property type="entry name" value="UDP-Glycosyltransferase/glycogen phosphorylase"/>
    <property type="match status" value="1"/>
</dbReference>
<accession>A0ABY4QVF2</accession>
<gene>
    <name evidence="1" type="ORF">M6D93_14800</name>
</gene>
<dbReference type="RefSeq" id="WP_249770199.1">
    <property type="nucleotide sequence ID" value="NZ_CP097332.1"/>
</dbReference>